<dbReference type="EMBL" id="JBHTJS010000039">
    <property type="protein sequence ID" value="MFD1008649.1"/>
    <property type="molecule type" value="Genomic_DNA"/>
</dbReference>
<proteinExistence type="inferred from homology"/>
<comment type="similarity">
    <text evidence="2">Belongs to the MipA/OmpV family.</text>
</comment>
<protein>
    <submittedName>
        <fullName evidence="7">MipA/OmpV family protein</fullName>
    </submittedName>
</protein>
<feature type="signal peptide" evidence="6">
    <location>
        <begin position="1"/>
        <end position="22"/>
    </location>
</feature>
<feature type="chain" id="PRO_5046675725" evidence="6">
    <location>
        <begin position="23"/>
        <end position="252"/>
    </location>
</feature>
<dbReference type="Proteomes" id="UP001597048">
    <property type="component" value="Unassembled WGS sequence"/>
</dbReference>
<sequence>MSRSFLYSLALLTPMLTAPALAQSPWSGSIGAGVMMLPDYLGSNDYQSRAVPDLQLNYGDFAYLSWRDGLGVNLYQHQDWTISPFLGYHVGRDNEGDISTFKKVDAGMTAGLRVSYQPGAWRYSVTAQAPVTGDVSGYKASLRAHLQEQIAPKWYVGITPSLSYSSSQWTQDMFNVSARDAARSGLNQYKAESGYLRLGLSGNISYQFADHWALTGIAGVTQLTGDAKDSPIVKQVGDATQMLTGMVVSYQF</sequence>
<keyword evidence="3 6" id="KW-0732">Signal</keyword>
<evidence type="ECO:0000313" key="8">
    <source>
        <dbReference type="Proteomes" id="UP001597048"/>
    </source>
</evidence>
<evidence type="ECO:0000256" key="5">
    <source>
        <dbReference type="ARBA" id="ARBA00023237"/>
    </source>
</evidence>
<keyword evidence="8" id="KW-1185">Reference proteome</keyword>
<evidence type="ECO:0000313" key="7">
    <source>
        <dbReference type="EMBL" id="MFD1008649.1"/>
    </source>
</evidence>
<dbReference type="PANTHER" id="PTHR38776:SF1">
    <property type="entry name" value="MLTA-INTERACTING PROTEIN-RELATED"/>
    <property type="match status" value="1"/>
</dbReference>
<dbReference type="Pfam" id="PF06629">
    <property type="entry name" value="MipA"/>
    <property type="match status" value="1"/>
</dbReference>
<keyword evidence="4" id="KW-0472">Membrane</keyword>
<keyword evidence="5" id="KW-0998">Cell outer membrane</keyword>
<evidence type="ECO:0000256" key="6">
    <source>
        <dbReference type="SAM" id="SignalP"/>
    </source>
</evidence>
<dbReference type="PANTHER" id="PTHR38776">
    <property type="entry name" value="MLTA-INTERACTING PROTEIN-RELATED"/>
    <property type="match status" value="1"/>
</dbReference>
<dbReference type="InterPro" id="IPR010583">
    <property type="entry name" value="MipA"/>
</dbReference>
<organism evidence="7 8">
    <name type="scientific">Oceanisphaera ostreae</name>
    <dbReference type="NCBI Taxonomy" id="914151"/>
    <lineage>
        <taxon>Bacteria</taxon>
        <taxon>Pseudomonadati</taxon>
        <taxon>Pseudomonadota</taxon>
        <taxon>Gammaproteobacteria</taxon>
        <taxon>Aeromonadales</taxon>
        <taxon>Aeromonadaceae</taxon>
        <taxon>Oceanisphaera</taxon>
    </lineage>
</organism>
<evidence type="ECO:0000256" key="2">
    <source>
        <dbReference type="ARBA" id="ARBA00005722"/>
    </source>
</evidence>
<dbReference type="RefSeq" id="WP_379558629.1">
    <property type="nucleotide sequence ID" value="NZ_JBHTJS010000039.1"/>
</dbReference>
<comment type="caution">
    <text evidence="7">The sequence shown here is derived from an EMBL/GenBank/DDBJ whole genome shotgun (WGS) entry which is preliminary data.</text>
</comment>
<reference evidence="8" key="1">
    <citation type="journal article" date="2019" name="Int. J. Syst. Evol. Microbiol.">
        <title>The Global Catalogue of Microorganisms (GCM) 10K type strain sequencing project: providing services to taxonomists for standard genome sequencing and annotation.</title>
        <authorList>
            <consortium name="The Broad Institute Genomics Platform"/>
            <consortium name="The Broad Institute Genome Sequencing Center for Infectious Disease"/>
            <person name="Wu L."/>
            <person name="Ma J."/>
        </authorList>
    </citation>
    <scope>NUCLEOTIDE SEQUENCE [LARGE SCALE GENOMIC DNA]</scope>
    <source>
        <strain evidence="8">CCUG 60525</strain>
    </source>
</reference>
<evidence type="ECO:0000256" key="4">
    <source>
        <dbReference type="ARBA" id="ARBA00023136"/>
    </source>
</evidence>
<gene>
    <name evidence="7" type="ORF">ACFQ1C_10840</name>
</gene>
<comment type="subcellular location">
    <subcellularLocation>
        <location evidence="1">Cell outer membrane</location>
    </subcellularLocation>
</comment>
<evidence type="ECO:0000256" key="1">
    <source>
        <dbReference type="ARBA" id="ARBA00004442"/>
    </source>
</evidence>
<accession>A0ABW3KI48</accession>
<evidence type="ECO:0000256" key="3">
    <source>
        <dbReference type="ARBA" id="ARBA00022729"/>
    </source>
</evidence>
<name>A0ABW3KI48_9GAMM</name>